<dbReference type="GO" id="GO:0046872">
    <property type="term" value="F:metal ion binding"/>
    <property type="evidence" value="ECO:0007669"/>
    <property type="project" value="UniProtKB-KW"/>
</dbReference>
<feature type="domain" description="4Fe-4S ferredoxin-type" evidence="11">
    <location>
        <begin position="557"/>
        <end position="588"/>
    </location>
</feature>
<dbReference type="Gene3D" id="3.30.465.10">
    <property type="match status" value="1"/>
</dbReference>
<dbReference type="InterPro" id="IPR006094">
    <property type="entry name" value="Oxid_FAD_bind_N"/>
</dbReference>
<organism evidence="13 14">
    <name type="scientific">Corynebacterium endometrii</name>
    <dbReference type="NCBI Taxonomy" id="2488819"/>
    <lineage>
        <taxon>Bacteria</taxon>
        <taxon>Bacillati</taxon>
        <taxon>Actinomycetota</taxon>
        <taxon>Actinomycetes</taxon>
        <taxon>Mycobacteriales</taxon>
        <taxon>Corynebacteriaceae</taxon>
        <taxon>Corynebacterium</taxon>
    </lineage>
</organism>
<dbReference type="GO" id="GO:0071949">
    <property type="term" value="F:FAD binding"/>
    <property type="evidence" value="ECO:0007669"/>
    <property type="project" value="InterPro"/>
</dbReference>
<dbReference type="SUPFAM" id="SSF56176">
    <property type="entry name" value="FAD-binding/transporter-associated domain-like"/>
    <property type="match status" value="1"/>
</dbReference>
<evidence type="ECO:0000256" key="7">
    <source>
        <dbReference type="ARBA" id="ARBA00023002"/>
    </source>
</evidence>
<dbReference type="AlphaFoldDB" id="A0A4P7QHC9"/>
<dbReference type="SUPFAM" id="SSF55103">
    <property type="entry name" value="FAD-linked oxidases, C-terminal domain"/>
    <property type="match status" value="1"/>
</dbReference>
<evidence type="ECO:0000256" key="9">
    <source>
        <dbReference type="ARBA" id="ARBA00023014"/>
    </source>
</evidence>
<dbReference type="GO" id="GO:1903457">
    <property type="term" value="P:lactate catabolic process"/>
    <property type="evidence" value="ECO:0007669"/>
    <property type="project" value="TreeGrafter"/>
</dbReference>
<dbReference type="OrthoDB" id="9770306at2"/>
<dbReference type="PROSITE" id="PS00198">
    <property type="entry name" value="4FE4S_FER_1"/>
    <property type="match status" value="1"/>
</dbReference>
<comment type="cofactor">
    <cofactor evidence="1">
        <name>FAD</name>
        <dbReference type="ChEBI" id="CHEBI:57692"/>
    </cofactor>
</comment>
<keyword evidence="9" id="KW-0411">Iron-sulfur</keyword>
<evidence type="ECO:0000256" key="1">
    <source>
        <dbReference type="ARBA" id="ARBA00001974"/>
    </source>
</evidence>
<dbReference type="InterPro" id="IPR004113">
    <property type="entry name" value="FAD-bd_oxidored_4_C"/>
</dbReference>
<evidence type="ECO:0000256" key="4">
    <source>
        <dbReference type="ARBA" id="ARBA00022723"/>
    </source>
</evidence>
<dbReference type="PROSITE" id="PS51379">
    <property type="entry name" value="4FE4S_FER_2"/>
    <property type="match status" value="1"/>
</dbReference>
<dbReference type="PANTHER" id="PTHR11748">
    <property type="entry name" value="D-LACTATE DEHYDROGENASE"/>
    <property type="match status" value="1"/>
</dbReference>
<evidence type="ECO:0000313" key="14">
    <source>
        <dbReference type="Proteomes" id="UP000296352"/>
    </source>
</evidence>
<dbReference type="Gene3D" id="3.30.70.2740">
    <property type="match status" value="1"/>
</dbReference>
<keyword evidence="3" id="KW-0285">Flavoprotein</keyword>
<dbReference type="InterPro" id="IPR036318">
    <property type="entry name" value="FAD-bd_PCMH-like_sf"/>
</dbReference>
<gene>
    <name evidence="13" type="primary">glpC</name>
    <name evidence="13" type="ORF">CENDO_05680</name>
</gene>
<dbReference type="Gene3D" id="3.30.43.10">
    <property type="entry name" value="Uridine Diphospho-n-acetylenolpyruvylglucosamine Reductase, domain 2"/>
    <property type="match status" value="1"/>
</dbReference>
<accession>A0A4P7QHC9</accession>
<dbReference type="Proteomes" id="UP000296352">
    <property type="component" value="Chromosome"/>
</dbReference>
<dbReference type="Pfam" id="PF02913">
    <property type="entry name" value="FAD-oxidase_C"/>
    <property type="match status" value="1"/>
</dbReference>
<evidence type="ECO:0000256" key="5">
    <source>
        <dbReference type="ARBA" id="ARBA00022827"/>
    </source>
</evidence>
<reference evidence="13 14" key="1">
    <citation type="submission" date="2019-04" db="EMBL/GenBank/DDBJ databases">
        <title>Corynebacterium endometrii sp. nov., isolated from the uterus of a cow with endometritis.</title>
        <authorList>
            <person name="Ballas P."/>
            <person name="Ruckert C."/>
            <person name="Wagener K."/>
            <person name="Drillich M."/>
            <person name="Kaempfer P."/>
            <person name="Busse H.-J."/>
            <person name="Ehling-Schulz M."/>
        </authorList>
    </citation>
    <scope>NUCLEOTIDE SEQUENCE [LARGE SCALE GENOMIC DNA]</scope>
    <source>
        <strain evidence="13 14">LMM-1653</strain>
    </source>
</reference>
<keyword evidence="5" id="KW-0274">FAD</keyword>
<keyword evidence="8" id="KW-0408">Iron</keyword>
<evidence type="ECO:0000259" key="12">
    <source>
        <dbReference type="PROSITE" id="PS51387"/>
    </source>
</evidence>
<dbReference type="InterPro" id="IPR016164">
    <property type="entry name" value="FAD-linked_Oxase-like_C"/>
</dbReference>
<feature type="domain" description="FAD-binding PCMH-type" evidence="12">
    <location>
        <begin position="67"/>
        <end position="293"/>
    </location>
</feature>
<dbReference type="GO" id="GO:0051536">
    <property type="term" value="F:iron-sulfur cluster binding"/>
    <property type="evidence" value="ECO:0007669"/>
    <property type="project" value="UniProtKB-KW"/>
</dbReference>
<dbReference type="EC" id="1.1.2.4" evidence="10"/>
<dbReference type="PROSITE" id="PS51387">
    <property type="entry name" value="FAD_PCMH"/>
    <property type="match status" value="1"/>
</dbReference>
<dbReference type="GO" id="GO:0008720">
    <property type="term" value="F:D-lactate dehydrogenase (NAD+) activity"/>
    <property type="evidence" value="ECO:0007669"/>
    <property type="project" value="TreeGrafter"/>
</dbReference>
<dbReference type="InterPro" id="IPR016169">
    <property type="entry name" value="FAD-bd_PCMH_sub2"/>
</dbReference>
<dbReference type="KEGG" id="cee:CENDO_05680"/>
<dbReference type="SUPFAM" id="SSF46548">
    <property type="entry name" value="alpha-helical ferredoxin"/>
    <property type="match status" value="1"/>
</dbReference>
<dbReference type="Pfam" id="PF01565">
    <property type="entry name" value="FAD_binding_4"/>
    <property type="match status" value="1"/>
</dbReference>
<evidence type="ECO:0000256" key="10">
    <source>
        <dbReference type="ARBA" id="ARBA00038897"/>
    </source>
</evidence>
<comment type="similarity">
    <text evidence="2">Belongs to the FAD-binding oxidoreductase/transferase type 4 family.</text>
</comment>
<evidence type="ECO:0000259" key="11">
    <source>
        <dbReference type="PROSITE" id="PS51379"/>
    </source>
</evidence>
<dbReference type="RefSeq" id="WP_136141157.1">
    <property type="nucleotide sequence ID" value="NZ_CP039247.1"/>
</dbReference>
<dbReference type="PANTHER" id="PTHR11748:SF111">
    <property type="entry name" value="D-LACTATE DEHYDROGENASE, MITOCHONDRIAL-RELATED"/>
    <property type="match status" value="1"/>
</dbReference>
<name>A0A4P7QHC9_9CORY</name>
<evidence type="ECO:0000256" key="6">
    <source>
        <dbReference type="ARBA" id="ARBA00022946"/>
    </source>
</evidence>
<dbReference type="GO" id="GO:0004458">
    <property type="term" value="F:D-lactate dehydrogenase (cytochrome) activity"/>
    <property type="evidence" value="ECO:0007669"/>
    <property type="project" value="UniProtKB-EC"/>
</dbReference>
<keyword evidence="14" id="KW-1185">Reference proteome</keyword>
<evidence type="ECO:0000256" key="2">
    <source>
        <dbReference type="ARBA" id="ARBA00008000"/>
    </source>
</evidence>
<protein>
    <recommendedName>
        <fullName evidence="10">D-lactate dehydrogenase (cytochrome)</fullName>
        <ecNumber evidence="10">1.1.2.4</ecNumber>
    </recommendedName>
</protein>
<evidence type="ECO:0000256" key="8">
    <source>
        <dbReference type="ARBA" id="ARBA00023004"/>
    </source>
</evidence>
<dbReference type="Pfam" id="PF13183">
    <property type="entry name" value="Fer4_8"/>
    <property type="match status" value="1"/>
</dbReference>
<dbReference type="InterPro" id="IPR009051">
    <property type="entry name" value="Helical_ferredxn"/>
</dbReference>
<dbReference type="InterPro" id="IPR016167">
    <property type="entry name" value="FAD-bd_PCMH_sub1"/>
</dbReference>
<evidence type="ECO:0000313" key="13">
    <source>
        <dbReference type="EMBL" id="QCB28416.1"/>
    </source>
</evidence>
<proteinExistence type="inferred from homology"/>
<dbReference type="InterPro" id="IPR004017">
    <property type="entry name" value="Cys_rich_dom"/>
</dbReference>
<dbReference type="Gene3D" id="1.10.1060.10">
    <property type="entry name" value="Alpha-helical ferredoxin"/>
    <property type="match status" value="1"/>
</dbReference>
<keyword evidence="7" id="KW-0560">Oxidoreductase</keyword>
<sequence>MRKLGSISPQSLELLGGQDVQPDRVGAEFVGGAPQELIDGLAAIVGYDNVHGRLSDLVAWATEAGPYRVMPQVAVSPRTDREVAQVITYARKNGRHVTFRAAGTALSGQTGCDDILIDLKTHFGGMKVLDGGARIWTKPGMILGDAQAILARDGFMLGPDPGSTAVCTIGGVLANNAGGMRCSLDRDSYHSIEDMTVALASGTLVDTAAGDEAFRDQEPKLHEQMVEFRDRLRTNTAVVDFLREKFSIRNTNGLRLDAFLDYDQPVDILKHLMIGSEGILGAITEATIRTVALPRVKATVWVMLPDIREAAKFVAPMMDAGAIACELLVAPVMRTSVANFPEAPREWADIDDKAAALLVEVGGGDLEELEAAQDRIRAVLADAPLTAPLTFDSTVEGMRGAWKIRSGLFGLLGADRPQGATYITEDVCFPPAKIGEAASDLMDLQAKYGAPESVMGHAAFGNLHFFLLPQLNSEKDRQDYANFLDDLAELVIDKYHGSMKAEHGTGTNMAPYVLREWGEEVYELFWEVKDMLDPNGVLAPNIKLSREPDIHLKNFKSHPKIEEEINLCVECGFCENVCPSRHATVTPRQRIVLRREMARQPEGSEVLRKLQEEYVYDAVDMCAADGSCSIPCPLSIDTGAVMKQMRAQGTTPRSNKVALTTAQKWAAVEKLARAGVISANKVGHKPFELGANLARNVVSPDLLPTVPGPLPQAASRLPKTSREGATALYFPACINRIFGKPAGASADSVELPQAVVELGRRSGRPVWIPENVTGDCCGTPWSSKGYKEGFEHQARTIVRDLWHWSEHGALPIIVDAASCTHGLLDNVPHALSPADFELWEQLKIVDVVEWLRDEVVDYLPIVDTAGRIAVHPTCSTEHMGISSDLLSLANLCGEASIPEGATCCGTAGDRGLLHPELVASATREEMASVDSGDFDCFVSDNRTCEMGLEMESGKAYESIAVLLERVSRPVISP</sequence>
<dbReference type="InterPro" id="IPR016166">
    <property type="entry name" value="FAD-bd_PCMH"/>
</dbReference>
<dbReference type="InterPro" id="IPR017896">
    <property type="entry name" value="4Fe4S_Fe-S-bd"/>
</dbReference>
<dbReference type="EMBL" id="CP039247">
    <property type="protein sequence ID" value="QCB28416.1"/>
    <property type="molecule type" value="Genomic_DNA"/>
</dbReference>
<keyword evidence="4" id="KW-0479">Metal-binding</keyword>
<keyword evidence="6" id="KW-0809">Transit peptide</keyword>
<dbReference type="Pfam" id="PF02754">
    <property type="entry name" value="CCG"/>
    <property type="match status" value="2"/>
</dbReference>
<evidence type="ECO:0000256" key="3">
    <source>
        <dbReference type="ARBA" id="ARBA00022630"/>
    </source>
</evidence>
<dbReference type="InterPro" id="IPR017900">
    <property type="entry name" value="4Fe4S_Fe_S_CS"/>
</dbReference>